<dbReference type="CDD" id="cd06089">
    <property type="entry name" value="KOW_RPL26"/>
    <property type="match status" value="1"/>
</dbReference>
<evidence type="ECO:0000256" key="8">
    <source>
        <dbReference type="ARBA" id="ARBA00035206"/>
    </source>
</evidence>
<dbReference type="GO" id="GO:0006412">
    <property type="term" value="P:translation"/>
    <property type="evidence" value="ECO:0007669"/>
    <property type="project" value="UniProtKB-UniRule"/>
</dbReference>
<evidence type="ECO:0000256" key="5">
    <source>
        <dbReference type="ARBA" id="ARBA00022884"/>
    </source>
</evidence>
<dbReference type="InterPro" id="IPR041988">
    <property type="entry name" value="Ribosomal_uL24_KOW"/>
</dbReference>
<evidence type="ECO:0000256" key="7">
    <source>
        <dbReference type="ARBA" id="ARBA00023274"/>
    </source>
</evidence>
<dbReference type="Gene3D" id="2.30.30.30">
    <property type="match status" value="1"/>
</dbReference>
<evidence type="ECO:0000256" key="1">
    <source>
        <dbReference type="ARBA" id="ARBA00004072"/>
    </source>
</evidence>
<dbReference type="KEGG" id="eri:EEI45_04285"/>
<keyword evidence="4 10" id="KW-0699">rRNA-binding</keyword>
<dbReference type="RefSeq" id="WP_125164269.1">
    <property type="nucleotide sequence ID" value="NZ_CP034234.1"/>
</dbReference>
<evidence type="ECO:0000313" key="14">
    <source>
        <dbReference type="Proteomes" id="UP000278804"/>
    </source>
</evidence>
<dbReference type="Pfam" id="PF17136">
    <property type="entry name" value="ribosomal_L24"/>
    <property type="match status" value="1"/>
</dbReference>
<name>A0A3S8RMF2_9FIRM</name>
<keyword evidence="6 10" id="KW-0689">Ribosomal protein</keyword>
<dbReference type="InterPro" id="IPR005825">
    <property type="entry name" value="Ribosomal_uL24_CS"/>
</dbReference>
<evidence type="ECO:0000256" key="2">
    <source>
        <dbReference type="ARBA" id="ARBA00010618"/>
    </source>
</evidence>
<organism evidence="13 14">
    <name type="scientific">Erysipelothrix piscisicarius</name>
    <dbReference type="NCBI Taxonomy" id="2485784"/>
    <lineage>
        <taxon>Bacteria</taxon>
        <taxon>Bacillati</taxon>
        <taxon>Bacillota</taxon>
        <taxon>Erysipelotrichia</taxon>
        <taxon>Erysipelotrichales</taxon>
        <taxon>Erysipelotrichaceae</taxon>
        <taxon>Erysipelothrix</taxon>
    </lineage>
</organism>
<protein>
    <recommendedName>
        <fullName evidence="8 10">Large ribosomal subunit protein uL24</fullName>
    </recommendedName>
</protein>
<comment type="function">
    <text evidence="1 10">One of two assembly initiator proteins, it binds directly to the 5'-end of the 23S rRNA, where it nucleates assembly of the 50S subunit.</text>
</comment>
<reference evidence="13 14" key="1">
    <citation type="journal article" date="2020" name="Int. J. Syst. Evol. Microbiol.">
        <title>Description of Erysipelothrix piscisicarius sp. nov., an emergent fish pathogen, and assessment of virulence using a tiger barb (Puntigrus tetrazona) infection model.</title>
        <authorList>
            <person name="Pomaranski E.K."/>
            <person name="Griffin M.J."/>
            <person name="Camus A.C."/>
            <person name="Armwood A.R."/>
            <person name="Shelley J."/>
            <person name="Waldbieser G.C."/>
            <person name="LaFrentz B.R."/>
            <person name="Garcia J.C."/>
            <person name="Yanong R."/>
            <person name="Soto E."/>
        </authorList>
    </citation>
    <scope>NUCLEOTIDE SEQUENCE [LARGE SCALE GENOMIC DNA]</scope>
    <source>
        <strain evidence="13 14">15TAL0474</strain>
    </source>
</reference>
<dbReference type="GO" id="GO:1990904">
    <property type="term" value="C:ribonucleoprotein complex"/>
    <property type="evidence" value="ECO:0007669"/>
    <property type="project" value="UniProtKB-KW"/>
</dbReference>
<keyword evidence="5 10" id="KW-0694">RNA-binding</keyword>
<evidence type="ECO:0000256" key="9">
    <source>
        <dbReference type="ARBA" id="ARBA00058688"/>
    </source>
</evidence>
<dbReference type="GO" id="GO:0003735">
    <property type="term" value="F:structural constituent of ribosome"/>
    <property type="evidence" value="ECO:0007669"/>
    <property type="project" value="InterPro"/>
</dbReference>
<accession>A0A3S8RMF2</accession>
<dbReference type="NCBIfam" id="TIGR01079">
    <property type="entry name" value="rplX_bact"/>
    <property type="match status" value="1"/>
</dbReference>
<evidence type="ECO:0000256" key="4">
    <source>
        <dbReference type="ARBA" id="ARBA00022730"/>
    </source>
</evidence>
<comment type="function">
    <text evidence="9 10">One of the proteins that surrounds the polypeptide exit tunnel on the outside of the subunit.</text>
</comment>
<comment type="subunit">
    <text evidence="3 10">Part of the 50S ribosomal subunit.</text>
</comment>
<dbReference type="Proteomes" id="UP000278804">
    <property type="component" value="Chromosome"/>
</dbReference>
<dbReference type="InterPro" id="IPR008991">
    <property type="entry name" value="Translation_prot_SH3-like_sf"/>
</dbReference>
<dbReference type="SMART" id="SM00739">
    <property type="entry name" value="KOW"/>
    <property type="match status" value="1"/>
</dbReference>
<evidence type="ECO:0000256" key="3">
    <source>
        <dbReference type="ARBA" id="ARBA00011838"/>
    </source>
</evidence>
<dbReference type="InterPro" id="IPR014722">
    <property type="entry name" value="Rib_uL2_dom2"/>
</dbReference>
<evidence type="ECO:0000256" key="11">
    <source>
        <dbReference type="RuleBase" id="RU003477"/>
    </source>
</evidence>
<dbReference type="InterPro" id="IPR003256">
    <property type="entry name" value="Ribosomal_uL24"/>
</dbReference>
<dbReference type="InterPro" id="IPR057264">
    <property type="entry name" value="Ribosomal_uL24_C"/>
</dbReference>
<dbReference type="GO" id="GO:0005840">
    <property type="term" value="C:ribosome"/>
    <property type="evidence" value="ECO:0007669"/>
    <property type="project" value="UniProtKB-KW"/>
</dbReference>
<dbReference type="AlphaFoldDB" id="A0A3S8RMF2"/>
<evidence type="ECO:0000256" key="6">
    <source>
        <dbReference type="ARBA" id="ARBA00022980"/>
    </source>
</evidence>
<sequence>MRIKRGDNVQVITGSYKGTIGDVIEVSPKHDKVKVEGVNLIKKHMKPSQMNPEGGIIEQEAWIHVSNVMLYDAKAKAPSRVAYKEEKGKKVRVYKKSGAAVK</sequence>
<dbReference type="EMBL" id="CP034234">
    <property type="protein sequence ID" value="AZK44077.1"/>
    <property type="molecule type" value="Genomic_DNA"/>
</dbReference>
<dbReference type="FunFam" id="2.30.30.30:FF:000004">
    <property type="entry name" value="50S ribosomal protein L24"/>
    <property type="match status" value="1"/>
</dbReference>
<feature type="domain" description="KOW" evidence="12">
    <location>
        <begin position="2"/>
        <end position="29"/>
    </location>
</feature>
<keyword evidence="14" id="KW-1185">Reference proteome</keyword>
<dbReference type="InterPro" id="IPR005824">
    <property type="entry name" value="KOW"/>
</dbReference>
<evidence type="ECO:0000256" key="10">
    <source>
        <dbReference type="HAMAP-Rule" id="MF_01326"/>
    </source>
</evidence>
<gene>
    <name evidence="10" type="primary">rplX</name>
    <name evidence="13" type="ORF">EEI45_04285</name>
</gene>
<keyword evidence="7 10" id="KW-0687">Ribonucleoprotein</keyword>
<proteinExistence type="inferred from homology"/>
<dbReference type="SUPFAM" id="SSF50104">
    <property type="entry name" value="Translation proteins SH3-like domain"/>
    <property type="match status" value="1"/>
</dbReference>
<dbReference type="PROSITE" id="PS01108">
    <property type="entry name" value="RIBOSOMAL_L24"/>
    <property type="match status" value="1"/>
</dbReference>
<evidence type="ECO:0000259" key="12">
    <source>
        <dbReference type="SMART" id="SM00739"/>
    </source>
</evidence>
<dbReference type="GO" id="GO:0019843">
    <property type="term" value="F:rRNA binding"/>
    <property type="evidence" value="ECO:0007669"/>
    <property type="project" value="UniProtKB-UniRule"/>
</dbReference>
<dbReference type="PANTHER" id="PTHR12903">
    <property type="entry name" value="MITOCHONDRIAL RIBOSOMAL PROTEIN L24"/>
    <property type="match status" value="1"/>
</dbReference>
<comment type="similarity">
    <text evidence="2 10 11">Belongs to the universal ribosomal protein uL24 family.</text>
</comment>
<dbReference type="Pfam" id="PF00467">
    <property type="entry name" value="KOW"/>
    <property type="match status" value="1"/>
</dbReference>
<dbReference type="HAMAP" id="MF_01326_B">
    <property type="entry name" value="Ribosomal_uL24_B"/>
    <property type="match status" value="1"/>
</dbReference>
<evidence type="ECO:0000313" key="13">
    <source>
        <dbReference type="EMBL" id="AZK44077.1"/>
    </source>
</evidence>